<evidence type="ECO:0000256" key="3">
    <source>
        <dbReference type="ARBA" id="ARBA00022475"/>
    </source>
</evidence>
<protein>
    <submittedName>
        <fullName evidence="13">Heme lyase CcmF/NrfE family subunit</fullName>
    </submittedName>
</protein>
<dbReference type="PANTHER" id="PTHR43653:SF1">
    <property type="entry name" value="CYTOCHROME C-TYPE BIOGENESIS PROTEIN CCMF"/>
    <property type="match status" value="1"/>
</dbReference>
<dbReference type="RefSeq" id="WP_153479590.1">
    <property type="nucleotide sequence ID" value="NZ_VWNA01000001.1"/>
</dbReference>
<keyword evidence="8 10" id="KW-0472">Membrane</keyword>
<evidence type="ECO:0000256" key="1">
    <source>
        <dbReference type="ARBA" id="ARBA00004429"/>
    </source>
</evidence>
<keyword evidence="14" id="KW-1185">Reference proteome</keyword>
<evidence type="ECO:0000256" key="8">
    <source>
        <dbReference type="ARBA" id="ARBA00023136"/>
    </source>
</evidence>
<dbReference type="NCBIfam" id="TIGR00353">
    <property type="entry name" value="nrfE"/>
    <property type="match status" value="1"/>
</dbReference>
<feature type="transmembrane region" description="Helical" evidence="10">
    <location>
        <begin position="618"/>
        <end position="637"/>
    </location>
</feature>
<dbReference type="EMBL" id="VWNA01000001">
    <property type="protein sequence ID" value="MQT12303.1"/>
    <property type="molecule type" value="Genomic_DNA"/>
</dbReference>
<dbReference type="InterPro" id="IPR003568">
    <property type="entry name" value="Cyt_c_biogenesis_CcmF"/>
</dbReference>
<evidence type="ECO:0000313" key="13">
    <source>
        <dbReference type="EMBL" id="MQT12303.1"/>
    </source>
</evidence>
<evidence type="ECO:0000256" key="7">
    <source>
        <dbReference type="ARBA" id="ARBA00022989"/>
    </source>
</evidence>
<gene>
    <name evidence="13" type="ORF">F0357_06430</name>
</gene>
<evidence type="ECO:0000256" key="4">
    <source>
        <dbReference type="ARBA" id="ARBA00022519"/>
    </source>
</evidence>
<keyword evidence="5 10" id="KW-0812">Transmembrane</keyword>
<proteinExistence type="inferred from homology"/>
<comment type="subcellular location">
    <subcellularLocation>
        <location evidence="1">Cell inner membrane</location>
        <topology evidence="1">Multi-pass membrane protein</topology>
    </subcellularLocation>
</comment>
<dbReference type="GO" id="GO:0005886">
    <property type="term" value="C:plasma membrane"/>
    <property type="evidence" value="ECO:0007669"/>
    <property type="project" value="UniProtKB-SubCell"/>
</dbReference>
<evidence type="ECO:0000256" key="5">
    <source>
        <dbReference type="ARBA" id="ARBA00022692"/>
    </source>
</evidence>
<keyword evidence="7 10" id="KW-1133">Transmembrane helix</keyword>
<feature type="transmembrane region" description="Helical" evidence="10">
    <location>
        <begin position="96"/>
        <end position="114"/>
    </location>
</feature>
<organism evidence="13 14">
    <name type="scientific">Segnochrobactrum spirostomi</name>
    <dbReference type="NCBI Taxonomy" id="2608987"/>
    <lineage>
        <taxon>Bacteria</taxon>
        <taxon>Pseudomonadati</taxon>
        <taxon>Pseudomonadota</taxon>
        <taxon>Alphaproteobacteria</taxon>
        <taxon>Hyphomicrobiales</taxon>
        <taxon>Segnochrobactraceae</taxon>
        <taxon>Segnochrobactrum</taxon>
    </lineage>
</organism>
<feature type="transmembrane region" description="Helical" evidence="10">
    <location>
        <begin position="121"/>
        <end position="142"/>
    </location>
</feature>
<comment type="caution">
    <text evidence="13">The sequence shown here is derived from an EMBL/GenBank/DDBJ whole genome shotgun (WGS) entry which is preliminary data.</text>
</comment>
<feature type="transmembrane region" description="Helical" evidence="10">
    <location>
        <begin position="175"/>
        <end position="195"/>
    </location>
</feature>
<dbReference type="Proteomes" id="UP000332515">
    <property type="component" value="Unassembled WGS sequence"/>
</dbReference>
<dbReference type="AlphaFoldDB" id="A0A6A7Y0B3"/>
<dbReference type="Pfam" id="PF01578">
    <property type="entry name" value="Cytochrom_C_asm"/>
    <property type="match status" value="1"/>
</dbReference>
<feature type="transmembrane region" description="Helical" evidence="10">
    <location>
        <begin position="249"/>
        <end position="266"/>
    </location>
</feature>
<comment type="similarity">
    <text evidence="2">Belongs to the CcmF/CycK/Ccl1/NrfE/CcsA family.</text>
</comment>
<dbReference type="NCBIfam" id="NF007691">
    <property type="entry name" value="PRK10369.1"/>
    <property type="match status" value="1"/>
</dbReference>
<dbReference type="PRINTS" id="PR01411">
    <property type="entry name" value="CCMFBIOGNSIS"/>
</dbReference>
<evidence type="ECO:0000313" key="14">
    <source>
        <dbReference type="Proteomes" id="UP000332515"/>
    </source>
</evidence>
<feature type="domain" description="Cytochrome c-type biogenesis protein CcmF C-terminal" evidence="12">
    <location>
        <begin position="315"/>
        <end position="640"/>
    </location>
</feature>
<dbReference type="InterPro" id="IPR003567">
    <property type="entry name" value="Cyt_c_biogenesis"/>
</dbReference>
<dbReference type="GO" id="GO:0017004">
    <property type="term" value="P:cytochrome complex assembly"/>
    <property type="evidence" value="ECO:0007669"/>
    <property type="project" value="UniProtKB-KW"/>
</dbReference>
<keyword evidence="4" id="KW-0997">Cell inner membrane</keyword>
<keyword evidence="13" id="KW-0456">Lyase</keyword>
<reference evidence="13 14" key="1">
    <citation type="submission" date="2019-09" db="EMBL/GenBank/DDBJ databases">
        <title>Segnochrobactrum spirostomi gen. nov., sp. nov., isolated from the ciliate Spirostomum cf. yagiui and description of a novel family, Segnochrobactraceae fam. nov. within the order Rhizobiales of the class Alphaproteobacteria.</title>
        <authorList>
            <person name="Akter S."/>
            <person name="Shazib S.U.A."/>
            <person name="Shin M.K."/>
        </authorList>
    </citation>
    <scope>NUCLEOTIDE SEQUENCE [LARGE SCALE GENOMIC DNA]</scope>
    <source>
        <strain evidence="13 14">Sp-1</strain>
    </source>
</reference>
<dbReference type="GO" id="GO:0015232">
    <property type="term" value="F:heme transmembrane transporter activity"/>
    <property type="evidence" value="ECO:0007669"/>
    <property type="project" value="InterPro"/>
</dbReference>
<dbReference type="InterPro" id="IPR002541">
    <property type="entry name" value="Cyt_c_assembly"/>
</dbReference>
<feature type="transmembrane region" description="Helical" evidence="10">
    <location>
        <begin position="207"/>
        <end position="229"/>
    </location>
</feature>
<feature type="transmembrane region" description="Helical" evidence="10">
    <location>
        <begin position="425"/>
        <end position="443"/>
    </location>
</feature>
<dbReference type="Pfam" id="PF16327">
    <property type="entry name" value="CcmF_C"/>
    <property type="match status" value="1"/>
</dbReference>
<dbReference type="GO" id="GO:0020037">
    <property type="term" value="F:heme binding"/>
    <property type="evidence" value="ECO:0007669"/>
    <property type="project" value="InterPro"/>
</dbReference>
<dbReference type="GO" id="GO:0016829">
    <property type="term" value="F:lyase activity"/>
    <property type="evidence" value="ECO:0007669"/>
    <property type="project" value="UniProtKB-KW"/>
</dbReference>
<evidence type="ECO:0000256" key="2">
    <source>
        <dbReference type="ARBA" id="ARBA00009186"/>
    </source>
</evidence>
<evidence type="ECO:0000256" key="9">
    <source>
        <dbReference type="ARBA" id="ARBA00037230"/>
    </source>
</evidence>
<dbReference type="InterPro" id="IPR032523">
    <property type="entry name" value="CcmF_C"/>
</dbReference>
<keyword evidence="6" id="KW-0201">Cytochrome c-type biogenesis</keyword>
<name>A0A6A7Y0B3_9HYPH</name>
<dbReference type="PRINTS" id="PR01410">
    <property type="entry name" value="CCBIOGENESIS"/>
</dbReference>
<evidence type="ECO:0000256" key="10">
    <source>
        <dbReference type="SAM" id="Phobius"/>
    </source>
</evidence>
<feature type="domain" description="Cytochrome c assembly protein" evidence="11">
    <location>
        <begin position="89"/>
        <end position="295"/>
    </location>
</feature>
<comment type="function">
    <text evidence="9">Required for the biogenesis of c-type cytochromes. Possible subunit of a heme lyase.</text>
</comment>
<feature type="transmembrane region" description="Helical" evidence="10">
    <location>
        <begin position="394"/>
        <end position="413"/>
    </location>
</feature>
<feature type="transmembrane region" description="Helical" evidence="10">
    <location>
        <begin position="43"/>
        <end position="62"/>
    </location>
</feature>
<feature type="transmembrane region" description="Helical" evidence="10">
    <location>
        <begin position="352"/>
        <end position="374"/>
    </location>
</feature>
<keyword evidence="3" id="KW-1003">Cell membrane</keyword>
<evidence type="ECO:0000256" key="6">
    <source>
        <dbReference type="ARBA" id="ARBA00022748"/>
    </source>
</evidence>
<accession>A0A6A7Y0B3</accession>
<feature type="transmembrane region" description="Helical" evidence="10">
    <location>
        <begin position="273"/>
        <end position="292"/>
    </location>
</feature>
<feature type="transmembrane region" description="Helical" evidence="10">
    <location>
        <begin position="449"/>
        <end position="470"/>
    </location>
</feature>
<dbReference type="PANTHER" id="PTHR43653">
    <property type="entry name" value="CYTOCHROME C ASSEMBLY PROTEIN-RELATED"/>
    <property type="match status" value="1"/>
</dbReference>
<sequence length="658" mass="70271">MIDEIGHFALVLALALALVQSVVPVWGARVRDDRLMAVAEPVAGVLFGLIAVSFAALTNAYVRSDFSLLNVAENSHSAMPLLFKFTGVWGNHEGSMLLWVLILVLFGALVALFGRGLPQTLRANVLGVQAWIVVAFLLFILLTSNPFTRLQPAPVEGQDLNPLLQDIGLAIHPPLLYLGYVGMSVSFSFAVAALIEGRIDAAWARWVRPWTLAAWVFLTLGIAMGSYWAYYELGWGGWWFWDPVENASFMPWLAGTALIHSALVMEKRDALKIWTVLLAILTFSLSLLGTFLVRSGVLTSVHAFATDPTRGIFILGILVVFIGGSLTLFAWRAQALKAGGLFAPVSREGALVLNNLFLTTACATVLVGTLYPLALEALTGEKISVGAPFFNMTFAPLMIPALLAVPFGPFLAWKRGDLLGVAQRLAFAAFVALATVAVCAWALGYDHILASLGIGLAAWLLMGAFWEPLWRATRGAKTLGNGMRRLVGLPRSSWGTTLGHMGLGVSLLGIVATSSFQTERIATVPVGGSVPLAGYTLTFDGLTRSAAGDFEAAVATFTLRQGGRVVATLTPSKRTYATRQMTTSETGIVTLGLSQVYVALGDLGADGSVAMRAYVKPLVTLIWLGAIVMAIGGALSLSDRRMRIGVPEPARRAVAAAE</sequence>
<evidence type="ECO:0000259" key="12">
    <source>
        <dbReference type="Pfam" id="PF16327"/>
    </source>
</evidence>
<evidence type="ECO:0000259" key="11">
    <source>
        <dbReference type="Pfam" id="PF01578"/>
    </source>
</evidence>
<feature type="transmembrane region" description="Helical" evidence="10">
    <location>
        <begin position="312"/>
        <end position="331"/>
    </location>
</feature>